<feature type="domain" description="ABC transporter" evidence="2">
    <location>
        <begin position="22"/>
        <end position="63"/>
    </location>
</feature>
<protein>
    <submittedName>
        <fullName evidence="3">ATP-binding cassette domain-containing protein</fullName>
    </submittedName>
</protein>
<keyword evidence="3" id="KW-0067">ATP-binding</keyword>
<dbReference type="Pfam" id="PF00005">
    <property type="entry name" value="ABC_tran"/>
    <property type="match status" value="1"/>
</dbReference>
<proteinExistence type="predicted"/>
<sequence length="161" mass="17790">MHCLIRRTEFGERLNTVLDSNVIEDGYLDVQASTLSMGYLRRLQITDCLATPADLYLLDEPTNHRRILGVSATSHPYAKFSTRADNRTQLHTGPQYCGRARTPRAATTNRPVSTAVSPTSGANTMNPRNPALLRVRIIDNPHSAMMLTHTACPADTGIICR</sequence>
<name>A0A7G5FHE0_9CORY</name>
<gene>
    <name evidence="3" type="ORF">HW450_04755</name>
</gene>
<dbReference type="SUPFAM" id="SSF52540">
    <property type="entry name" value="P-loop containing nucleoside triphosphate hydrolases"/>
    <property type="match status" value="1"/>
</dbReference>
<accession>A0A7G5FHE0</accession>
<dbReference type="Proteomes" id="UP000515570">
    <property type="component" value="Chromosome"/>
</dbReference>
<evidence type="ECO:0000256" key="1">
    <source>
        <dbReference type="SAM" id="MobiDB-lite"/>
    </source>
</evidence>
<dbReference type="InterPro" id="IPR027417">
    <property type="entry name" value="P-loop_NTPase"/>
</dbReference>
<organism evidence="3 4">
    <name type="scientific">Corynebacterium hindlerae</name>
    <dbReference type="NCBI Taxonomy" id="699041"/>
    <lineage>
        <taxon>Bacteria</taxon>
        <taxon>Bacillati</taxon>
        <taxon>Actinomycetota</taxon>
        <taxon>Actinomycetes</taxon>
        <taxon>Mycobacteriales</taxon>
        <taxon>Corynebacteriaceae</taxon>
        <taxon>Corynebacterium</taxon>
    </lineage>
</organism>
<dbReference type="GO" id="GO:0005524">
    <property type="term" value="F:ATP binding"/>
    <property type="evidence" value="ECO:0007669"/>
    <property type="project" value="UniProtKB-KW"/>
</dbReference>
<evidence type="ECO:0000259" key="2">
    <source>
        <dbReference type="Pfam" id="PF00005"/>
    </source>
</evidence>
<keyword evidence="4" id="KW-1185">Reference proteome</keyword>
<dbReference type="InterPro" id="IPR003439">
    <property type="entry name" value="ABC_transporter-like_ATP-bd"/>
</dbReference>
<dbReference type="AlphaFoldDB" id="A0A7G5FHE0"/>
<evidence type="ECO:0000313" key="4">
    <source>
        <dbReference type="Proteomes" id="UP000515570"/>
    </source>
</evidence>
<keyword evidence="3" id="KW-0547">Nucleotide-binding</keyword>
<feature type="compositionally biased region" description="Low complexity" evidence="1">
    <location>
        <begin position="99"/>
        <end position="108"/>
    </location>
</feature>
<feature type="compositionally biased region" description="Polar residues" evidence="1">
    <location>
        <begin position="109"/>
        <end position="127"/>
    </location>
</feature>
<dbReference type="EMBL" id="CP059833">
    <property type="protein sequence ID" value="QMV86031.1"/>
    <property type="molecule type" value="Genomic_DNA"/>
</dbReference>
<reference evidence="3 4" key="1">
    <citation type="submission" date="2020-07" db="EMBL/GenBank/DDBJ databases">
        <title>non toxigenic Corynebacterium sp. nov from a clinical source.</title>
        <authorList>
            <person name="Bernier A.-M."/>
            <person name="Bernard K."/>
        </authorList>
    </citation>
    <scope>NUCLEOTIDE SEQUENCE [LARGE SCALE GENOMIC DNA]</scope>
    <source>
        <strain evidence="4">NML 93-0612</strain>
    </source>
</reference>
<evidence type="ECO:0000313" key="3">
    <source>
        <dbReference type="EMBL" id="QMV86031.1"/>
    </source>
</evidence>
<feature type="region of interest" description="Disordered" evidence="1">
    <location>
        <begin position="89"/>
        <end position="127"/>
    </location>
</feature>
<dbReference type="GO" id="GO:0016887">
    <property type="term" value="F:ATP hydrolysis activity"/>
    <property type="evidence" value="ECO:0007669"/>
    <property type="project" value="InterPro"/>
</dbReference>
<dbReference type="Gene3D" id="3.40.50.300">
    <property type="entry name" value="P-loop containing nucleotide triphosphate hydrolases"/>
    <property type="match status" value="1"/>
</dbReference>